<keyword evidence="2" id="KW-1185">Reference proteome</keyword>
<comment type="caution">
    <text evidence="1">The sequence shown here is derived from an EMBL/GenBank/DDBJ whole genome shotgun (WGS) entry which is preliminary data.</text>
</comment>
<name>A0ABT8AFQ7_9PROT</name>
<protein>
    <recommendedName>
        <fullName evidence="3">PD-(D/E)XK endonuclease-like domain-containing protein</fullName>
    </recommendedName>
</protein>
<dbReference type="RefSeq" id="WP_290320670.1">
    <property type="nucleotide sequence ID" value="NZ_JAUFPN010000288.1"/>
</dbReference>
<evidence type="ECO:0000313" key="1">
    <source>
        <dbReference type="EMBL" id="MDN3568560.1"/>
    </source>
</evidence>
<reference evidence="2" key="1">
    <citation type="journal article" date="2019" name="Int. J. Syst. Evol. Microbiol.">
        <title>The Global Catalogue of Microorganisms (GCM) 10K type strain sequencing project: providing services to taxonomists for standard genome sequencing and annotation.</title>
        <authorList>
            <consortium name="The Broad Institute Genomics Platform"/>
            <consortium name="The Broad Institute Genome Sequencing Center for Infectious Disease"/>
            <person name="Wu L."/>
            <person name="Ma J."/>
        </authorList>
    </citation>
    <scope>NUCLEOTIDE SEQUENCE [LARGE SCALE GENOMIC DNA]</scope>
    <source>
        <strain evidence="2">CECT 7131</strain>
    </source>
</reference>
<gene>
    <name evidence="1" type="ORF">QWZ14_29640</name>
</gene>
<dbReference type="Proteomes" id="UP001529369">
    <property type="component" value="Unassembled WGS sequence"/>
</dbReference>
<accession>A0ABT8AFQ7</accession>
<evidence type="ECO:0000313" key="2">
    <source>
        <dbReference type="Proteomes" id="UP001529369"/>
    </source>
</evidence>
<organism evidence="1 2">
    <name type="scientific">Paeniroseomonas aquatica</name>
    <dbReference type="NCBI Taxonomy" id="373043"/>
    <lineage>
        <taxon>Bacteria</taxon>
        <taxon>Pseudomonadati</taxon>
        <taxon>Pseudomonadota</taxon>
        <taxon>Alphaproteobacteria</taxon>
        <taxon>Acetobacterales</taxon>
        <taxon>Acetobacteraceae</taxon>
        <taxon>Paeniroseomonas</taxon>
    </lineage>
</organism>
<proteinExistence type="predicted"/>
<sequence length="218" mass="24197">MLGLGGARKRTAFTQTHDCLYELIRWLADARRRSEPTLAEGEAAFEAIWQERGPIEHAFRDDYRRLAARLVAALIRAGAGRRFRESEPLAIDLPNGRVLVEPNELAELSDGSVVVRRVRTGQKRSDEYDRLEYTLYQLAAQARFGGAVVVQALHLTDETAEAVTITAAKVGHRRTKSDEMLGRIAAGWFPPEVDAVTCPRCPHFFICAATPQGNLVVA</sequence>
<evidence type="ECO:0008006" key="3">
    <source>
        <dbReference type="Google" id="ProtNLM"/>
    </source>
</evidence>
<dbReference type="EMBL" id="JAUFPN010000288">
    <property type="protein sequence ID" value="MDN3568560.1"/>
    <property type="molecule type" value="Genomic_DNA"/>
</dbReference>